<organism evidence="1">
    <name type="scientific">marine metagenome</name>
    <dbReference type="NCBI Taxonomy" id="408172"/>
    <lineage>
        <taxon>unclassified sequences</taxon>
        <taxon>metagenomes</taxon>
        <taxon>ecological metagenomes</taxon>
    </lineage>
</organism>
<gene>
    <name evidence="1" type="ORF">METZ01_LOCUS192438</name>
</gene>
<name>A0A382DNM1_9ZZZZ</name>
<protein>
    <submittedName>
        <fullName evidence="1">Uncharacterized protein</fullName>
    </submittedName>
</protein>
<proteinExistence type="predicted"/>
<dbReference type="AlphaFoldDB" id="A0A382DNM1"/>
<accession>A0A382DNM1</accession>
<evidence type="ECO:0000313" key="1">
    <source>
        <dbReference type="EMBL" id="SVB39584.1"/>
    </source>
</evidence>
<sequence length="22" mass="2697">MELYIRMGTFPLMYDLQSMEEV</sequence>
<reference evidence="1" key="1">
    <citation type="submission" date="2018-05" db="EMBL/GenBank/DDBJ databases">
        <authorList>
            <person name="Lanie J.A."/>
            <person name="Ng W.-L."/>
            <person name="Kazmierczak K.M."/>
            <person name="Andrzejewski T.M."/>
            <person name="Davidsen T.M."/>
            <person name="Wayne K.J."/>
            <person name="Tettelin H."/>
            <person name="Glass J.I."/>
            <person name="Rusch D."/>
            <person name="Podicherti R."/>
            <person name="Tsui H.-C.T."/>
            <person name="Winkler M.E."/>
        </authorList>
    </citation>
    <scope>NUCLEOTIDE SEQUENCE</scope>
</reference>
<dbReference type="EMBL" id="UINC01040136">
    <property type="protein sequence ID" value="SVB39584.1"/>
    <property type="molecule type" value="Genomic_DNA"/>
</dbReference>